<dbReference type="Proteomes" id="UP000198598">
    <property type="component" value="Unassembled WGS sequence"/>
</dbReference>
<gene>
    <name evidence="1" type="ORF">SAMN05216167_107155</name>
</gene>
<keyword evidence="2" id="KW-1185">Reference proteome</keyword>
<name>A0A1I1VEP4_9BACT</name>
<evidence type="ECO:0000313" key="2">
    <source>
        <dbReference type="Proteomes" id="UP000198598"/>
    </source>
</evidence>
<proteinExistence type="predicted"/>
<dbReference type="AlphaFoldDB" id="A0A1I1VEP4"/>
<accession>A0A1I1VEP4</accession>
<dbReference type="EMBL" id="FOLQ01000007">
    <property type="protein sequence ID" value="SFD81532.1"/>
    <property type="molecule type" value="Genomic_DNA"/>
</dbReference>
<reference evidence="1 2" key="1">
    <citation type="submission" date="2016-10" db="EMBL/GenBank/DDBJ databases">
        <authorList>
            <person name="de Groot N.N."/>
        </authorList>
    </citation>
    <scope>NUCLEOTIDE SEQUENCE [LARGE SCALE GENOMIC DNA]</scope>
    <source>
        <strain evidence="1 2">DSM 26130</strain>
    </source>
</reference>
<sequence>MIQVVNVGKRGSSTDFSTTIMPFIQIINFQYVIKLNNKKMSTIGQILFDSGQRGQGA</sequence>
<protein>
    <submittedName>
        <fullName evidence="1">Uncharacterized protein</fullName>
    </submittedName>
</protein>
<evidence type="ECO:0000313" key="1">
    <source>
        <dbReference type="EMBL" id="SFD81532.1"/>
    </source>
</evidence>
<organism evidence="1 2">
    <name type="scientific">Spirosoma endophyticum</name>
    <dbReference type="NCBI Taxonomy" id="662367"/>
    <lineage>
        <taxon>Bacteria</taxon>
        <taxon>Pseudomonadati</taxon>
        <taxon>Bacteroidota</taxon>
        <taxon>Cytophagia</taxon>
        <taxon>Cytophagales</taxon>
        <taxon>Cytophagaceae</taxon>
        <taxon>Spirosoma</taxon>
    </lineage>
</organism>